<sequence length="364" mass="41621">MVSCFQDPSQISLSNATLLALLAKVESPVNMAQFRPIGLCNVSYKVIAKCLANRLQKLMPDLVDETQTRFVPKRHITYNIIILQEVIHTMSLKRGKKGLMVLKVDLAKAYNRINWSFLRSTLEAARLSNDFIELVMACITTIIIQVLWHESCSEDFKPTRGLRQGCPLSPYIFTLCMERLSHCIKELVASGSWNPIYLTNNGTPLTHLFFADDLVLFGEASVSQSSLILDCLERFCWASGEQISKDKSCIFFSKNTTTQTKNRISRQMGISHTNNMGKYLGVPVIHGRFTQGTYKYILEKLDKRLIKLGWTFLNHEDQLWIKILHEKYVKQNNNGCSVRFWQDPWLADGIILQDHITRASQLPN</sequence>
<dbReference type="EMBL" id="OZ034822">
    <property type="protein sequence ID" value="CAL1410531.1"/>
    <property type="molecule type" value="Genomic_DNA"/>
</dbReference>
<dbReference type="InterPro" id="IPR043502">
    <property type="entry name" value="DNA/RNA_pol_sf"/>
</dbReference>
<evidence type="ECO:0000259" key="1">
    <source>
        <dbReference type="PROSITE" id="PS50878"/>
    </source>
</evidence>
<name>A0AAV2GIH9_9ROSI</name>
<dbReference type="SUPFAM" id="SSF56672">
    <property type="entry name" value="DNA/RNA polymerases"/>
    <property type="match status" value="1"/>
</dbReference>
<proteinExistence type="predicted"/>
<evidence type="ECO:0000313" key="3">
    <source>
        <dbReference type="Proteomes" id="UP001497516"/>
    </source>
</evidence>
<dbReference type="Pfam" id="PF00078">
    <property type="entry name" value="RVT_1"/>
    <property type="match status" value="1"/>
</dbReference>
<accession>A0AAV2GIH9</accession>
<organism evidence="2 3">
    <name type="scientific">Linum trigynum</name>
    <dbReference type="NCBI Taxonomy" id="586398"/>
    <lineage>
        <taxon>Eukaryota</taxon>
        <taxon>Viridiplantae</taxon>
        <taxon>Streptophyta</taxon>
        <taxon>Embryophyta</taxon>
        <taxon>Tracheophyta</taxon>
        <taxon>Spermatophyta</taxon>
        <taxon>Magnoliopsida</taxon>
        <taxon>eudicotyledons</taxon>
        <taxon>Gunneridae</taxon>
        <taxon>Pentapetalae</taxon>
        <taxon>rosids</taxon>
        <taxon>fabids</taxon>
        <taxon>Malpighiales</taxon>
        <taxon>Linaceae</taxon>
        <taxon>Linum</taxon>
    </lineage>
</organism>
<dbReference type="CDD" id="cd01650">
    <property type="entry name" value="RT_nLTR_like"/>
    <property type="match status" value="1"/>
</dbReference>
<dbReference type="PANTHER" id="PTHR31635">
    <property type="entry name" value="REVERSE TRANSCRIPTASE DOMAIN-CONTAINING PROTEIN-RELATED"/>
    <property type="match status" value="1"/>
</dbReference>
<evidence type="ECO:0000313" key="2">
    <source>
        <dbReference type="EMBL" id="CAL1410531.1"/>
    </source>
</evidence>
<feature type="domain" description="Reverse transcriptase" evidence="1">
    <location>
        <begin position="1"/>
        <end position="284"/>
    </location>
</feature>
<reference evidence="2 3" key="1">
    <citation type="submission" date="2024-04" db="EMBL/GenBank/DDBJ databases">
        <authorList>
            <person name="Fracassetti M."/>
        </authorList>
    </citation>
    <scope>NUCLEOTIDE SEQUENCE [LARGE SCALE GENOMIC DNA]</scope>
</reference>
<dbReference type="AlphaFoldDB" id="A0AAV2GIH9"/>
<dbReference type="Proteomes" id="UP001497516">
    <property type="component" value="Chromosome 9"/>
</dbReference>
<protein>
    <recommendedName>
        <fullName evidence="1">Reverse transcriptase domain-containing protein</fullName>
    </recommendedName>
</protein>
<dbReference type="InterPro" id="IPR000477">
    <property type="entry name" value="RT_dom"/>
</dbReference>
<dbReference type="PROSITE" id="PS50878">
    <property type="entry name" value="RT_POL"/>
    <property type="match status" value="1"/>
</dbReference>
<gene>
    <name evidence="2" type="ORF">LTRI10_LOCUS49947</name>
</gene>
<keyword evidence="3" id="KW-1185">Reference proteome</keyword>
<dbReference type="PANTHER" id="PTHR31635:SF196">
    <property type="entry name" value="REVERSE TRANSCRIPTASE DOMAIN-CONTAINING PROTEIN-RELATED"/>
    <property type="match status" value="1"/>
</dbReference>